<dbReference type="SUPFAM" id="SSF53649">
    <property type="entry name" value="Alkaline phosphatase-like"/>
    <property type="match status" value="1"/>
</dbReference>
<evidence type="ECO:0000256" key="1">
    <source>
        <dbReference type="ARBA" id="ARBA00008779"/>
    </source>
</evidence>
<proteinExistence type="inferred from homology"/>
<keyword evidence="2" id="KW-0378">Hydrolase</keyword>
<evidence type="ECO:0000313" key="4">
    <source>
        <dbReference type="EMBL" id="SEE29083.1"/>
    </source>
</evidence>
<dbReference type="PANTHER" id="PTHR42693">
    <property type="entry name" value="ARYLSULFATASE FAMILY MEMBER"/>
    <property type="match status" value="1"/>
</dbReference>
<dbReference type="OrthoDB" id="9777306at2"/>
<evidence type="ECO:0000313" key="5">
    <source>
        <dbReference type="Proteomes" id="UP000199220"/>
    </source>
</evidence>
<reference evidence="5" key="1">
    <citation type="submission" date="2016-10" db="EMBL/GenBank/DDBJ databases">
        <authorList>
            <person name="Varghese N."/>
            <person name="Submissions S."/>
        </authorList>
    </citation>
    <scope>NUCLEOTIDE SEQUENCE [LARGE SCALE GENOMIC DNA]</scope>
    <source>
        <strain evidence="5">DSM 21368</strain>
    </source>
</reference>
<sequence length="481" mass="54573">MTRPNILLISTDQQRWDALGAAGNSHIRTPHLDRLAAQGARFTNCYVQSSVCAPSRASLMTSRYLHNHGLWANGVDINPDEQLFTRSLTDAGYDCGLVGKFHLGAAQYGRIEPRIDDGFRVFRWSHDPYVRSEANHYHSWLEEKFPGVLEETIATGGASAIDHLPTEQHYTHWIGEETIEYLTTGREKNKPFCFVVNFFDPHHGFGSPPEYRAQYDAASIPRPVTSDLSTKPAVYTDASKSSYAGSSRGFVDHTEDEIQDIIAHYYAMVTLVDDEVGRILDTLEAEGLAEDTIVIFTSDHGEMLGDHQMLLKGPMMFDCSLKVPLLVRWPEHIPAGTVRDELVEWIDLAPTLLAAAGVEAMPRQQGRDLAPLWRNDEPDEDAWEDRDWVLSEYRDSCWPYDPPVHTTMLRRGDWKIVVHHGPPSTARERDGELYDLANDPHEQINLWRTPEAAEKRLELERMLLDVLVATEDRSQPRLSEF</sequence>
<dbReference type="AlphaFoldDB" id="A0A1H5HM46"/>
<dbReference type="PANTHER" id="PTHR42693:SF53">
    <property type="entry name" value="ENDO-4-O-SULFATASE"/>
    <property type="match status" value="1"/>
</dbReference>
<keyword evidence="5" id="KW-1185">Reference proteome</keyword>
<comment type="similarity">
    <text evidence="1">Belongs to the sulfatase family.</text>
</comment>
<organism evidence="4 5">
    <name type="scientific">Ruania alba</name>
    <dbReference type="NCBI Taxonomy" id="648782"/>
    <lineage>
        <taxon>Bacteria</taxon>
        <taxon>Bacillati</taxon>
        <taxon>Actinomycetota</taxon>
        <taxon>Actinomycetes</taxon>
        <taxon>Micrococcales</taxon>
        <taxon>Ruaniaceae</taxon>
        <taxon>Ruania</taxon>
    </lineage>
</organism>
<dbReference type="InterPro" id="IPR050738">
    <property type="entry name" value="Sulfatase"/>
</dbReference>
<dbReference type="InterPro" id="IPR017850">
    <property type="entry name" value="Alkaline_phosphatase_core_sf"/>
</dbReference>
<dbReference type="Proteomes" id="UP000199220">
    <property type="component" value="Unassembled WGS sequence"/>
</dbReference>
<evidence type="ECO:0000259" key="3">
    <source>
        <dbReference type="Pfam" id="PF00884"/>
    </source>
</evidence>
<feature type="domain" description="Sulfatase N-terminal" evidence="3">
    <location>
        <begin position="4"/>
        <end position="358"/>
    </location>
</feature>
<accession>A0A1H5HM46</accession>
<protein>
    <submittedName>
        <fullName evidence="4">Arylsulfatase A</fullName>
    </submittedName>
</protein>
<dbReference type="GO" id="GO:0004065">
    <property type="term" value="F:arylsulfatase activity"/>
    <property type="evidence" value="ECO:0007669"/>
    <property type="project" value="TreeGrafter"/>
</dbReference>
<dbReference type="STRING" id="648782.SAMN04488554_2004"/>
<dbReference type="InterPro" id="IPR000917">
    <property type="entry name" value="Sulfatase_N"/>
</dbReference>
<dbReference type="Pfam" id="PF00884">
    <property type="entry name" value="Sulfatase"/>
    <property type="match status" value="1"/>
</dbReference>
<name>A0A1H5HM46_9MICO</name>
<gene>
    <name evidence="4" type="ORF">SAMN04488554_2004</name>
</gene>
<dbReference type="EMBL" id="FNTX01000001">
    <property type="protein sequence ID" value="SEE29083.1"/>
    <property type="molecule type" value="Genomic_DNA"/>
</dbReference>
<dbReference type="RefSeq" id="WP_089772773.1">
    <property type="nucleotide sequence ID" value="NZ_FNTX01000001.1"/>
</dbReference>
<evidence type="ECO:0000256" key="2">
    <source>
        <dbReference type="ARBA" id="ARBA00022801"/>
    </source>
</evidence>
<dbReference type="Gene3D" id="3.40.720.10">
    <property type="entry name" value="Alkaline Phosphatase, subunit A"/>
    <property type="match status" value="1"/>
</dbReference>